<comment type="caution">
    <text evidence="2">The sequence shown here is derived from an EMBL/GenBank/DDBJ whole genome shotgun (WGS) entry which is preliminary data.</text>
</comment>
<evidence type="ECO:0000259" key="1">
    <source>
        <dbReference type="Pfam" id="PF13021"/>
    </source>
</evidence>
<dbReference type="Pfam" id="PF13021">
    <property type="entry name" value="DUF3885"/>
    <property type="match status" value="1"/>
</dbReference>
<dbReference type="RefSeq" id="WP_307258737.1">
    <property type="nucleotide sequence ID" value="NZ_JAUSUC010000065.1"/>
</dbReference>
<dbReference type="InterPro" id="IPR024976">
    <property type="entry name" value="DUF3885"/>
</dbReference>
<organism evidence="2 3">
    <name type="scientific">Oikeobacillus pervagus</name>
    <dbReference type="NCBI Taxonomy" id="1325931"/>
    <lineage>
        <taxon>Bacteria</taxon>
        <taxon>Bacillati</taxon>
        <taxon>Bacillota</taxon>
        <taxon>Bacilli</taxon>
        <taxon>Bacillales</taxon>
        <taxon>Bacillaceae</taxon>
        <taxon>Oikeobacillus</taxon>
    </lineage>
</organism>
<evidence type="ECO:0000313" key="3">
    <source>
        <dbReference type="Proteomes" id="UP001237207"/>
    </source>
</evidence>
<dbReference type="Proteomes" id="UP001237207">
    <property type="component" value="Unassembled WGS sequence"/>
</dbReference>
<proteinExistence type="predicted"/>
<keyword evidence="3" id="KW-1185">Reference proteome</keyword>
<evidence type="ECO:0000313" key="2">
    <source>
        <dbReference type="EMBL" id="MDQ0216666.1"/>
    </source>
</evidence>
<dbReference type="AlphaFoldDB" id="A0AAJ1T7P9"/>
<feature type="domain" description="DUF3885" evidence="1">
    <location>
        <begin position="1"/>
        <end position="198"/>
    </location>
</feature>
<name>A0AAJ1T7P9_9BACI</name>
<gene>
    <name evidence="2" type="ORF">J2S13_003140</name>
</gene>
<reference evidence="2" key="1">
    <citation type="submission" date="2023-07" db="EMBL/GenBank/DDBJ databases">
        <title>Genomic Encyclopedia of Type Strains, Phase IV (KMG-IV): sequencing the most valuable type-strain genomes for metagenomic binning, comparative biology and taxonomic classification.</title>
        <authorList>
            <person name="Goeker M."/>
        </authorList>
    </citation>
    <scope>NUCLEOTIDE SEQUENCE</scope>
    <source>
        <strain evidence="2">DSM 23947</strain>
    </source>
</reference>
<accession>A0AAJ1T7P9</accession>
<sequence>MDNVFPELTLKPSLYYQCEIGIHFELARGLYQFLDDDSYNMNRFNRVYEQATTIFESLFADEDDIFLVTNVYRHKSSRNGTPRLKLYSRYLKDKSLKYKLKQETLPYVFDGEEEADQFQTLRFSLKCRKQDIRYYWLIKAICHEDFTLKPKFGSKDCAYYPDVFFINATKDIIFFIYDDRGCEVVAKDKETIRPLYEKTMIGLENMTEKECGRCFSERVYLKFNVGVSL</sequence>
<protein>
    <recommendedName>
        <fullName evidence="1">DUF3885 domain-containing protein</fullName>
    </recommendedName>
</protein>
<dbReference type="EMBL" id="JAUSUC010000065">
    <property type="protein sequence ID" value="MDQ0216666.1"/>
    <property type="molecule type" value="Genomic_DNA"/>
</dbReference>